<evidence type="ECO:0000259" key="5">
    <source>
        <dbReference type="PROSITE" id="PS50071"/>
    </source>
</evidence>
<evidence type="ECO:0000256" key="1">
    <source>
        <dbReference type="ARBA" id="ARBA00004123"/>
    </source>
</evidence>
<dbReference type="InterPro" id="IPR009057">
    <property type="entry name" value="Homeodomain-like_sf"/>
</dbReference>
<keyword evidence="2 3" id="KW-0371">Homeobox</keyword>
<dbReference type="InterPro" id="IPR001356">
    <property type="entry name" value="HD"/>
</dbReference>
<evidence type="ECO:0000256" key="2">
    <source>
        <dbReference type="PROSITE-ProRule" id="PRU00108"/>
    </source>
</evidence>
<dbReference type="EMBL" id="JACGWO010000005">
    <property type="protein sequence ID" value="KAK4427011.1"/>
    <property type="molecule type" value="Genomic_DNA"/>
</dbReference>
<keyword evidence="4" id="KW-0175">Coiled coil</keyword>
<keyword evidence="7" id="KW-1185">Reference proteome</keyword>
<protein>
    <recommendedName>
        <fullName evidence="5">Homeobox domain-containing protein</fullName>
    </recommendedName>
</protein>
<dbReference type="SMART" id="SM00389">
    <property type="entry name" value="HOX"/>
    <property type="match status" value="1"/>
</dbReference>
<dbReference type="GO" id="GO:0005634">
    <property type="term" value="C:nucleus"/>
    <property type="evidence" value="ECO:0007669"/>
    <property type="project" value="UniProtKB-SubCell"/>
</dbReference>
<name>A0AAE2CLW7_9LAMI</name>
<dbReference type="Pfam" id="PF00046">
    <property type="entry name" value="Homeodomain"/>
    <property type="match status" value="1"/>
</dbReference>
<evidence type="ECO:0000256" key="3">
    <source>
        <dbReference type="RuleBase" id="RU000682"/>
    </source>
</evidence>
<feature type="domain" description="Homeobox" evidence="5">
    <location>
        <begin position="1"/>
        <end position="56"/>
    </location>
</feature>
<dbReference type="PROSITE" id="PS50071">
    <property type="entry name" value="HOMEOBOX_2"/>
    <property type="match status" value="1"/>
</dbReference>
<accession>A0AAE2CLW7</accession>
<dbReference type="Gene3D" id="1.10.10.60">
    <property type="entry name" value="Homeodomain-like"/>
    <property type="match status" value="1"/>
</dbReference>
<feature type="DNA-binding region" description="Homeobox" evidence="2">
    <location>
        <begin position="3"/>
        <end position="57"/>
    </location>
</feature>
<proteinExistence type="predicted"/>
<keyword evidence="2 3" id="KW-0238">DNA-binding</keyword>
<dbReference type="CDD" id="cd00086">
    <property type="entry name" value="homeodomain"/>
    <property type="match status" value="1"/>
</dbReference>
<dbReference type="Proteomes" id="UP001293254">
    <property type="component" value="Unassembled WGS sequence"/>
</dbReference>
<evidence type="ECO:0000313" key="7">
    <source>
        <dbReference type="Proteomes" id="UP001293254"/>
    </source>
</evidence>
<organism evidence="6 7">
    <name type="scientific">Sesamum alatum</name>
    <dbReference type="NCBI Taxonomy" id="300844"/>
    <lineage>
        <taxon>Eukaryota</taxon>
        <taxon>Viridiplantae</taxon>
        <taxon>Streptophyta</taxon>
        <taxon>Embryophyta</taxon>
        <taxon>Tracheophyta</taxon>
        <taxon>Spermatophyta</taxon>
        <taxon>Magnoliopsida</taxon>
        <taxon>eudicotyledons</taxon>
        <taxon>Gunneridae</taxon>
        <taxon>Pentapetalae</taxon>
        <taxon>asterids</taxon>
        <taxon>lamiids</taxon>
        <taxon>Lamiales</taxon>
        <taxon>Pedaliaceae</taxon>
        <taxon>Sesamum</taxon>
    </lineage>
</organism>
<dbReference type="GO" id="GO:0003677">
    <property type="term" value="F:DNA binding"/>
    <property type="evidence" value="ECO:0007669"/>
    <property type="project" value="UniProtKB-UniRule"/>
</dbReference>
<evidence type="ECO:0000256" key="4">
    <source>
        <dbReference type="SAM" id="Coils"/>
    </source>
</evidence>
<gene>
    <name evidence="6" type="ORF">Salat_1470000</name>
</gene>
<reference evidence="6" key="2">
    <citation type="journal article" date="2024" name="Plant">
        <title>Genomic evolution and insights into agronomic trait innovations of Sesamum species.</title>
        <authorList>
            <person name="Miao H."/>
            <person name="Wang L."/>
            <person name="Qu L."/>
            <person name="Liu H."/>
            <person name="Sun Y."/>
            <person name="Le M."/>
            <person name="Wang Q."/>
            <person name="Wei S."/>
            <person name="Zheng Y."/>
            <person name="Lin W."/>
            <person name="Duan Y."/>
            <person name="Cao H."/>
            <person name="Xiong S."/>
            <person name="Wang X."/>
            <person name="Wei L."/>
            <person name="Li C."/>
            <person name="Ma Q."/>
            <person name="Ju M."/>
            <person name="Zhao R."/>
            <person name="Li G."/>
            <person name="Mu C."/>
            <person name="Tian Q."/>
            <person name="Mei H."/>
            <person name="Zhang T."/>
            <person name="Gao T."/>
            <person name="Zhang H."/>
        </authorList>
    </citation>
    <scope>NUCLEOTIDE SEQUENCE</scope>
    <source>
        <strain evidence="6">3651</strain>
    </source>
</reference>
<feature type="coiled-coil region" evidence="4">
    <location>
        <begin position="55"/>
        <end position="107"/>
    </location>
</feature>
<sequence length="130" mass="15464">MGKRFEKFQIDALNLAFEESDHLTKEKKIELMRATGLDMEQITSWFNRRRSQKRARESRGDLERTNAELLQALEESRERETRLQKELEESRRREVQLGAEIQHLRQQLGVVEADSDIDPDLRFVNEHART</sequence>
<reference evidence="6" key="1">
    <citation type="submission" date="2020-06" db="EMBL/GenBank/DDBJ databases">
        <authorList>
            <person name="Li T."/>
            <person name="Hu X."/>
            <person name="Zhang T."/>
            <person name="Song X."/>
            <person name="Zhang H."/>
            <person name="Dai N."/>
            <person name="Sheng W."/>
            <person name="Hou X."/>
            <person name="Wei L."/>
        </authorList>
    </citation>
    <scope>NUCLEOTIDE SEQUENCE</scope>
    <source>
        <strain evidence="6">3651</strain>
        <tissue evidence="6">Leaf</tissue>
    </source>
</reference>
<dbReference type="AlphaFoldDB" id="A0AAE2CLW7"/>
<comment type="caution">
    <text evidence="6">The sequence shown here is derived from an EMBL/GenBank/DDBJ whole genome shotgun (WGS) entry which is preliminary data.</text>
</comment>
<comment type="subcellular location">
    <subcellularLocation>
        <location evidence="1 2 3">Nucleus</location>
    </subcellularLocation>
</comment>
<dbReference type="SUPFAM" id="SSF46689">
    <property type="entry name" value="Homeodomain-like"/>
    <property type="match status" value="1"/>
</dbReference>
<evidence type="ECO:0000313" key="6">
    <source>
        <dbReference type="EMBL" id="KAK4427011.1"/>
    </source>
</evidence>
<keyword evidence="2 3" id="KW-0539">Nucleus</keyword>